<comment type="subcellular location">
    <subcellularLocation>
        <location evidence="7">Nucleus</location>
        <location evidence="7">Nuclear pore complex</location>
    </subcellularLocation>
    <subcellularLocation>
        <location evidence="7">Nucleus membrane</location>
    </subcellularLocation>
</comment>
<keyword evidence="6 7" id="KW-0539">Nucleus</keyword>
<accession>A0A448YJ81</accession>
<evidence type="ECO:0000256" key="1">
    <source>
        <dbReference type="ARBA" id="ARBA00022448"/>
    </source>
</evidence>
<dbReference type="InParanoid" id="A0A448YJ81"/>
<keyword evidence="7" id="KW-0472">Membrane</keyword>
<evidence type="ECO:0000256" key="3">
    <source>
        <dbReference type="ARBA" id="ARBA00022927"/>
    </source>
</evidence>
<dbReference type="Gene3D" id="1.20.190.50">
    <property type="match status" value="1"/>
</dbReference>
<keyword evidence="4 7" id="KW-0811">Translocation</keyword>
<dbReference type="FunCoup" id="A0A448YJ81">
    <property type="interactions" value="557"/>
</dbReference>
<dbReference type="AlphaFoldDB" id="A0A448YJ81"/>
<evidence type="ECO:0000256" key="5">
    <source>
        <dbReference type="ARBA" id="ARBA00023132"/>
    </source>
</evidence>
<dbReference type="Gene3D" id="1.10.3450.20">
    <property type="match status" value="1"/>
</dbReference>
<dbReference type="GO" id="GO:0017056">
    <property type="term" value="F:structural constituent of nuclear pore"/>
    <property type="evidence" value="ECO:0007669"/>
    <property type="project" value="UniProtKB-UniRule"/>
</dbReference>
<proteinExistence type="inferred from homology"/>
<comment type="subunit">
    <text evidence="7">Part of the nuclear pore complex (NPC).</text>
</comment>
<dbReference type="GO" id="GO:0000973">
    <property type="term" value="P:post-transcriptional tethering of RNA polymerase II gene DNA at nuclear periphery"/>
    <property type="evidence" value="ECO:0007669"/>
    <property type="project" value="TreeGrafter"/>
</dbReference>
<dbReference type="OrthoDB" id="3098at2759"/>
<evidence type="ECO:0000313" key="9">
    <source>
        <dbReference type="Proteomes" id="UP000290900"/>
    </source>
</evidence>
<dbReference type="GO" id="GO:0031965">
    <property type="term" value="C:nuclear membrane"/>
    <property type="evidence" value="ECO:0007669"/>
    <property type="project" value="UniProtKB-SubCell"/>
</dbReference>
<evidence type="ECO:0000256" key="6">
    <source>
        <dbReference type="ARBA" id="ARBA00023242"/>
    </source>
</evidence>
<dbReference type="Pfam" id="PF04121">
    <property type="entry name" value="Nup84_Nup100"/>
    <property type="match status" value="1"/>
</dbReference>
<evidence type="ECO:0000256" key="2">
    <source>
        <dbReference type="ARBA" id="ARBA00022816"/>
    </source>
</evidence>
<organism evidence="8 9">
    <name type="scientific">Brettanomyces naardenensis</name>
    <name type="common">Yeast</name>
    <dbReference type="NCBI Taxonomy" id="13370"/>
    <lineage>
        <taxon>Eukaryota</taxon>
        <taxon>Fungi</taxon>
        <taxon>Dikarya</taxon>
        <taxon>Ascomycota</taxon>
        <taxon>Saccharomycotina</taxon>
        <taxon>Pichiomycetes</taxon>
        <taxon>Pichiales</taxon>
        <taxon>Pichiaceae</taxon>
        <taxon>Brettanomyces</taxon>
    </lineage>
</organism>
<dbReference type="InterPro" id="IPR007252">
    <property type="entry name" value="Nup84/Nup107"/>
</dbReference>
<gene>
    <name evidence="8" type="ORF">BRENAR_LOCUS1681</name>
</gene>
<dbReference type="EMBL" id="CAACVR010000008">
    <property type="protein sequence ID" value="VEU20946.1"/>
    <property type="molecule type" value="Genomic_DNA"/>
</dbReference>
<name>A0A448YJ81_BRENA</name>
<dbReference type="STRING" id="13370.A0A448YJ81"/>
<comment type="similarity">
    <text evidence="7">Belongs to the nucleoporin Nup84/Nup107 family.</text>
</comment>
<keyword evidence="3" id="KW-0653">Protein transport</keyword>
<dbReference type="PANTHER" id="PTHR13003:SF2">
    <property type="entry name" value="NUCLEAR PORE COMPLEX PROTEIN NUP107"/>
    <property type="match status" value="1"/>
</dbReference>
<keyword evidence="2" id="KW-0509">mRNA transport</keyword>
<keyword evidence="9" id="KW-1185">Reference proteome</keyword>
<evidence type="ECO:0000313" key="8">
    <source>
        <dbReference type="EMBL" id="VEU20946.1"/>
    </source>
</evidence>
<sequence>MVSAMDIDRPMDAATEEHVENDNIQISFARVLKDFRLNFGESQLGDVIDNFKRISYKQLLQTYENDDQNEDHLQNWVLESRLWALIESLLDVKFSKDMMVDGSSEKGNEADIRVSLEDQVCSYTSNTVLQDKILSQDCSLLQIYTVWKSLSQSSNLDLNNDADVDVKDLQVSKWLNTKMSFQSEQLDMDSPTRTGLKVDQRDIREDSLFFRKAFDLLLSGNTSQLNDLCRETNNWDFALITCGLQDYIDPVVDLGDFESKPIGIKHKLLWRRAVYKLTESVESEYERACYGYMCGDFLSCESLVTSWEQKLLLYLNNLFQSRLEDKLLDSYKQLSKLSDVDMISSLPSPPRASKGVDDILNKLAVDKLLSIRKQSEHPIRVMIGSVISDNVQTLMSNAMDFLNNIVADSSEGNELNTYLLRIFTHLAILLQLIYGSKVASNSEYTKILRSYTVRLALYKQYDQIPIYVSYIPDDKDLIEVYSHFLTTYELTQEERESQLKLMRQLNLPLEAILRDSVARSFDDTGSLYPVDQEIALDNSVNATDKKLYSSIYWFYDSGMASDCLESIVMLIRRFLACGKLQAAIEFMGTITLRKVIDDYRRKTSIIDDESDETLKPYLVSKSKISELIQYQHLIESFNMINHFEIDEDDNDNGENLQKVIRLAASLDELLKSWMYDLVNDNTIEKSDIEVYQELRRIYIPTIFSTLFDLLVEYSYLSEEVLFRQAVGLINLLADNRYKFYEILSSTGELRPFLQKFAEISCKSFGERQNGIYV</sequence>
<reference evidence="8 9" key="1">
    <citation type="submission" date="2018-12" db="EMBL/GenBank/DDBJ databases">
        <authorList>
            <person name="Tiukova I."/>
            <person name="Dainat J."/>
        </authorList>
    </citation>
    <scope>NUCLEOTIDE SEQUENCE [LARGE SCALE GENOMIC DNA]</scope>
</reference>
<evidence type="ECO:0000256" key="4">
    <source>
        <dbReference type="ARBA" id="ARBA00023010"/>
    </source>
</evidence>
<dbReference type="GO" id="GO:0006606">
    <property type="term" value="P:protein import into nucleus"/>
    <property type="evidence" value="ECO:0007669"/>
    <property type="project" value="TreeGrafter"/>
</dbReference>
<protein>
    <recommendedName>
        <fullName evidence="7">Nuclear pore complex protein</fullName>
    </recommendedName>
</protein>
<dbReference type="PANTHER" id="PTHR13003">
    <property type="entry name" value="NUP107-RELATED"/>
    <property type="match status" value="1"/>
</dbReference>
<dbReference type="GO" id="GO:0031080">
    <property type="term" value="C:nuclear pore outer ring"/>
    <property type="evidence" value="ECO:0007669"/>
    <property type="project" value="TreeGrafter"/>
</dbReference>
<evidence type="ECO:0000256" key="7">
    <source>
        <dbReference type="RuleBase" id="RU365072"/>
    </source>
</evidence>
<comment type="function">
    <text evidence="7">Functions as a component of the nuclear pore complex (NPC).</text>
</comment>
<keyword evidence="5 7" id="KW-0906">Nuclear pore complex</keyword>
<dbReference type="Proteomes" id="UP000290900">
    <property type="component" value="Unassembled WGS sequence"/>
</dbReference>
<dbReference type="GO" id="GO:0006406">
    <property type="term" value="P:mRNA export from nucleus"/>
    <property type="evidence" value="ECO:0007669"/>
    <property type="project" value="TreeGrafter"/>
</dbReference>
<keyword evidence="1 7" id="KW-0813">Transport</keyword>